<dbReference type="GO" id="GO:0061630">
    <property type="term" value="F:ubiquitin protein ligase activity"/>
    <property type="evidence" value="ECO:0007669"/>
    <property type="project" value="UniProtKB-EC"/>
</dbReference>
<evidence type="ECO:0000259" key="12">
    <source>
        <dbReference type="PROSITE" id="PS51873"/>
    </source>
</evidence>
<keyword evidence="7" id="KW-0677">Repeat</keyword>
<dbReference type="Gene3D" id="3.30.40.10">
    <property type="entry name" value="Zinc/RING finger domain, C3HC4 (zinc finger)"/>
    <property type="match status" value="1"/>
</dbReference>
<dbReference type="InterPro" id="IPR044066">
    <property type="entry name" value="TRIAD_supradom"/>
</dbReference>
<feature type="domain" description="RING-type" evidence="12">
    <location>
        <begin position="117"/>
        <end position="351"/>
    </location>
</feature>
<evidence type="ECO:0000313" key="14">
    <source>
        <dbReference type="Proteomes" id="UP001141552"/>
    </source>
</evidence>
<dbReference type="SUPFAM" id="SSF57850">
    <property type="entry name" value="RING/U-box"/>
    <property type="match status" value="4"/>
</dbReference>
<dbReference type="InterPro" id="IPR013083">
    <property type="entry name" value="Znf_RING/FYVE/PHD"/>
</dbReference>
<organism evidence="13 14">
    <name type="scientific">Turnera subulata</name>
    <dbReference type="NCBI Taxonomy" id="218843"/>
    <lineage>
        <taxon>Eukaryota</taxon>
        <taxon>Viridiplantae</taxon>
        <taxon>Streptophyta</taxon>
        <taxon>Embryophyta</taxon>
        <taxon>Tracheophyta</taxon>
        <taxon>Spermatophyta</taxon>
        <taxon>Magnoliopsida</taxon>
        <taxon>eudicotyledons</taxon>
        <taxon>Gunneridae</taxon>
        <taxon>Pentapetalae</taxon>
        <taxon>rosids</taxon>
        <taxon>fabids</taxon>
        <taxon>Malpighiales</taxon>
        <taxon>Passifloraceae</taxon>
        <taxon>Turnera</taxon>
    </lineage>
</organism>
<protein>
    <recommendedName>
        <fullName evidence="4">RBR-type E3 ubiquitin transferase</fullName>
        <ecNumber evidence="4">2.3.2.31</ecNumber>
    </recommendedName>
</protein>
<evidence type="ECO:0000256" key="5">
    <source>
        <dbReference type="ARBA" id="ARBA00022679"/>
    </source>
</evidence>
<dbReference type="Pfam" id="PF22191">
    <property type="entry name" value="IBR_1"/>
    <property type="match status" value="1"/>
</dbReference>
<keyword evidence="6" id="KW-0479">Metal-binding</keyword>
<evidence type="ECO:0000256" key="11">
    <source>
        <dbReference type="SAM" id="MobiDB-lite"/>
    </source>
</evidence>
<keyword evidence="5" id="KW-0808">Transferase</keyword>
<evidence type="ECO:0000256" key="4">
    <source>
        <dbReference type="ARBA" id="ARBA00012251"/>
    </source>
</evidence>
<comment type="pathway">
    <text evidence="3">Protein modification; protein ubiquitination.</text>
</comment>
<gene>
    <name evidence="13" type="primary">ARI8</name>
    <name evidence="13" type="ORF">Tsubulata_030656</name>
</gene>
<dbReference type="EMBL" id="JAKUCV010003929">
    <property type="protein sequence ID" value="KAJ4837127.1"/>
    <property type="molecule type" value="Genomic_DNA"/>
</dbReference>
<dbReference type="Proteomes" id="UP001141552">
    <property type="component" value="Unassembled WGS sequence"/>
</dbReference>
<dbReference type="GO" id="GO:0008270">
    <property type="term" value="F:zinc ion binding"/>
    <property type="evidence" value="ECO:0007669"/>
    <property type="project" value="UniProtKB-KW"/>
</dbReference>
<dbReference type="SMART" id="SM00647">
    <property type="entry name" value="IBR"/>
    <property type="match status" value="2"/>
</dbReference>
<keyword evidence="10" id="KW-0862">Zinc</keyword>
<accession>A0A9Q0FV05</accession>
<evidence type="ECO:0000256" key="7">
    <source>
        <dbReference type="ARBA" id="ARBA00022737"/>
    </source>
</evidence>
<evidence type="ECO:0000256" key="6">
    <source>
        <dbReference type="ARBA" id="ARBA00022723"/>
    </source>
</evidence>
<reference evidence="13" key="1">
    <citation type="submission" date="2022-02" db="EMBL/GenBank/DDBJ databases">
        <authorList>
            <person name="Henning P.M."/>
            <person name="McCubbin A.G."/>
            <person name="Shore J.S."/>
        </authorList>
    </citation>
    <scope>NUCLEOTIDE SEQUENCE</scope>
    <source>
        <strain evidence="13">F60SS</strain>
        <tissue evidence="13">Leaves</tissue>
    </source>
</reference>
<evidence type="ECO:0000256" key="8">
    <source>
        <dbReference type="ARBA" id="ARBA00022771"/>
    </source>
</evidence>
<feature type="region of interest" description="Disordered" evidence="11">
    <location>
        <begin position="1"/>
        <end position="33"/>
    </location>
</feature>
<dbReference type="PANTHER" id="PTHR11685">
    <property type="entry name" value="RBR FAMILY RING FINGER AND IBR DOMAIN-CONTAINING"/>
    <property type="match status" value="1"/>
</dbReference>
<evidence type="ECO:0000256" key="1">
    <source>
        <dbReference type="ARBA" id="ARBA00001798"/>
    </source>
</evidence>
<comment type="caution">
    <text evidence="13">The sequence shown here is derived from an EMBL/GenBank/DDBJ whole genome shotgun (WGS) entry which is preliminary data.</text>
</comment>
<evidence type="ECO:0000256" key="3">
    <source>
        <dbReference type="ARBA" id="ARBA00004906"/>
    </source>
</evidence>
<sequence length="403" mass="45137">MESEDEFDMQDAAESADDDFYSGGDDDGFDTDDADVADYEFIVDNDSDDSDDLISHRHQLASSSATTTGRNASLPFDSFLVLRSVSKVHDEWFADEEKVRKTVGLLERPVVEFPDGREMTCGICFETYPCDRLRAAACGHPFCTACWSVNAYAFVVSLSSPSLFGFFSLGYISTSINDGPGCLMLRCPDPSCGAAVGQDMINVLASNEDKEKYSRYFIRSYIEDNRKTKWCPAPGCDYAVDFIVGSGSYDVTCRCSYSFCWSCTEEAHRPVDCGTVAKWILKNSAESENMNWILANSKPCPKCKRPIEKNQGCMHITCTPPCKFEFCWLCLGAWSDHGERTGGFYACNRYETAKQEGVYDESEKRREMAKNSLERYTHYYERWATNQSVGPSFLVSVSLSSST</sequence>
<comment type="catalytic activity">
    <reaction evidence="1">
        <text>[E2 ubiquitin-conjugating enzyme]-S-ubiquitinyl-L-cysteine + [acceptor protein]-L-lysine = [E2 ubiquitin-conjugating enzyme]-L-cysteine + [acceptor protein]-N(6)-ubiquitinyl-L-lysine.</text>
        <dbReference type="EC" id="2.3.2.31"/>
    </reaction>
</comment>
<dbReference type="InterPro" id="IPR002867">
    <property type="entry name" value="IBR_dom"/>
</dbReference>
<dbReference type="GO" id="GO:0016567">
    <property type="term" value="P:protein ubiquitination"/>
    <property type="evidence" value="ECO:0007669"/>
    <property type="project" value="InterPro"/>
</dbReference>
<comment type="cofactor">
    <cofactor evidence="2">
        <name>Zn(2+)</name>
        <dbReference type="ChEBI" id="CHEBI:29105"/>
    </cofactor>
</comment>
<proteinExistence type="predicted"/>
<reference evidence="13" key="2">
    <citation type="journal article" date="2023" name="Plants (Basel)">
        <title>Annotation of the Turnera subulata (Passifloraceae) Draft Genome Reveals the S-Locus Evolved after the Divergence of Turneroideae from Passifloroideae in a Stepwise Manner.</title>
        <authorList>
            <person name="Henning P.M."/>
            <person name="Roalson E.H."/>
            <person name="Mir W."/>
            <person name="McCubbin A.G."/>
            <person name="Shore J.S."/>
        </authorList>
    </citation>
    <scope>NUCLEOTIDE SEQUENCE</scope>
    <source>
        <strain evidence="13">F60SS</strain>
    </source>
</reference>
<evidence type="ECO:0000313" key="13">
    <source>
        <dbReference type="EMBL" id="KAJ4837127.1"/>
    </source>
</evidence>
<dbReference type="OrthoDB" id="1721571at2759"/>
<dbReference type="PROSITE" id="PS51873">
    <property type="entry name" value="TRIAD"/>
    <property type="match status" value="1"/>
</dbReference>
<keyword evidence="9" id="KW-0833">Ubl conjugation pathway</keyword>
<dbReference type="AlphaFoldDB" id="A0A9Q0FV05"/>
<evidence type="ECO:0000256" key="9">
    <source>
        <dbReference type="ARBA" id="ARBA00022786"/>
    </source>
</evidence>
<evidence type="ECO:0000256" key="10">
    <source>
        <dbReference type="ARBA" id="ARBA00022833"/>
    </source>
</evidence>
<name>A0A9Q0FV05_9ROSI</name>
<keyword evidence="8" id="KW-0863">Zinc-finger</keyword>
<dbReference type="CDD" id="cd22583">
    <property type="entry name" value="Rcat_RBR_ARI7-like"/>
    <property type="match status" value="1"/>
</dbReference>
<dbReference type="CDD" id="cd20346">
    <property type="entry name" value="BRcat_RBR_ANKIB1"/>
    <property type="match status" value="1"/>
</dbReference>
<dbReference type="Pfam" id="PF01485">
    <property type="entry name" value="IBR"/>
    <property type="match status" value="1"/>
</dbReference>
<dbReference type="EC" id="2.3.2.31" evidence="4"/>
<evidence type="ECO:0000256" key="2">
    <source>
        <dbReference type="ARBA" id="ARBA00001947"/>
    </source>
</evidence>
<keyword evidence="14" id="KW-1185">Reference proteome</keyword>
<dbReference type="InterPro" id="IPR031127">
    <property type="entry name" value="E3_UB_ligase_RBR"/>
</dbReference>
<dbReference type="Gene3D" id="1.20.120.1750">
    <property type="match status" value="1"/>
</dbReference>